<comment type="caution">
    <text evidence="6">The sequence shown here is derived from an EMBL/GenBank/DDBJ whole genome shotgun (WGS) entry which is preliminary data.</text>
</comment>
<dbReference type="Gene3D" id="1.20.1530.20">
    <property type="match status" value="1"/>
</dbReference>
<feature type="transmembrane region" description="Helical" evidence="5">
    <location>
        <begin position="138"/>
        <end position="158"/>
    </location>
</feature>
<keyword evidence="2 5" id="KW-0812">Transmembrane</keyword>
<dbReference type="InterPro" id="IPR004710">
    <property type="entry name" value="Bilac:Na_transpt"/>
</dbReference>
<dbReference type="InterPro" id="IPR038770">
    <property type="entry name" value="Na+/solute_symporter_sf"/>
</dbReference>
<evidence type="ECO:0000256" key="3">
    <source>
        <dbReference type="ARBA" id="ARBA00022989"/>
    </source>
</evidence>
<keyword evidence="7" id="KW-1185">Reference proteome</keyword>
<dbReference type="InterPro" id="IPR002657">
    <property type="entry name" value="BilAc:Na_symport/Acr3"/>
</dbReference>
<evidence type="ECO:0000313" key="7">
    <source>
        <dbReference type="Proteomes" id="UP001596415"/>
    </source>
</evidence>
<organism evidence="6 7">
    <name type="scientific">Jejudonia soesokkakensis</name>
    <dbReference type="NCBI Taxonomy" id="1323432"/>
    <lineage>
        <taxon>Bacteria</taxon>
        <taxon>Pseudomonadati</taxon>
        <taxon>Bacteroidota</taxon>
        <taxon>Flavobacteriia</taxon>
        <taxon>Flavobacteriales</taxon>
        <taxon>Flavobacteriaceae</taxon>
        <taxon>Jejudonia</taxon>
    </lineage>
</organism>
<gene>
    <name evidence="6" type="ORF">ACFQO1_07140</name>
</gene>
<reference evidence="7" key="1">
    <citation type="journal article" date="2019" name="Int. J. Syst. Evol. Microbiol.">
        <title>The Global Catalogue of Microorganisms (GCM) 10K type strain sequencing project: providing services to taxonomists for standard genome sequencing and annotation.</title>
        <authorList>
            <consortium name="The Broad Institute Genomics Platform"/>
            <consortium name="The Broad Institute Genome Sequencing Center for Infectious Disease"/>
            <person name="Wu L."/>
            <person name="Ma J."/>
        </authorList>
    </citation>
    <scope>NUCLEOTIDE SEQUENCE [LARGE SCALE GENOMIC DNA]</scope>
    <source>
        <strain evidence="7">CGMCC 1.16306</strain>
    </source>
</reference>
<dbReference type="EMBL" id="JBHTBN010000003">
    <property type="protein sequence ID" value="MFC7357456.1"/>
    <property type="molecule type" value="Genomic_DNA"/>
</dbReference>
<dbReference type="Proteomes" id="UP001596415">
    <property type="component" value="Unassembled WGS sequence"/>
</dbReference>
<evidence type="ECO:0000256" key="5">
    <source>
        <dbReference type="SAM" id="Phobius"/>
    </source>
</evidence>
<feature type="transmembrane region" description="Helical" evidence="5">
    <location>
        <begin position="229"/>
        <end position="252"/>
    </location>
</feature>
<protein>
    <submittedName>
        <fullName evidence="6">Bile acid:sodium symporter family protein</fullName>
    </submittedName>
</protein>
<feature type="transmembrane region" description="Helical" evidence="5">
    <location>
        <begin position="199"/>
        <end position="217"/>
    </location>
</feature>
<feature type="transmembrane region" description="Helical" evidence="5">
    <location>
        <begin position="170"/>
        <end position="187"/>
    </location>
</feature>
<feature type="transmembrane region" description="Helical" evidence="5">
    <location>
        <begin position="258"/>
        <end position="278"/>
    </location>
</feature>
<feature type="transmembrane region" description="Helical" evidence="5">
    <location>
        <begin position="67"/>
        <end position="87"/>
    </location>
</feature>
<feature type="transmembrane region" description="Helical" evidence="5">
    <location>
        <begin position="38"/>
        <end position="61"/>
    </location>
</feature>
<dbReference type="PANTHER" id="PTHR10361">
    <property type="entry name" value="SODIUM-BILE ACID COTRANSPORTER"/>
    <property type="match status" value="1"/>
</dbReference>
<evidence type="ECO:0000256" key="2">
    <source>
        <dbReference type="ARBA" id="ARBA00022692"/>
    </source>
</evidence>
<accession>A0ABW2MXH7</accession>
<feature type="transmembrane region" description="Helical" evidence="5">
    <location>
        <begin position="6"/>
        <end position="26"/>
    </location>
</feature>
<evidence type="ECO:0000256" key="1">
    <source>
        <dbReference type="ARBA" id="ARBA00004141"/>
    </source>
</evidence>
<dbReference type="PANTHER" id="PTHR10361:SF24">
    <property type="entry name" value="P3 PROTEIN"/>
    <property type="match status" value="1"/>
</dbReference>
<dbReference type="RefSeq" id="WP_380217302.1">
    <property type="nucleotide sequence ID" value="NZ_JBHTBN010000003.1"/>
</dbReference>
<evidence type="ECO:0000256" key="4">
    <source>
        <dbReference type="ARBA" id="ARBA00023136"/>
    </source>
</evidence>
<keyword evidence="4 5" id="KW-0472">Membrane</keyword>
<sequence length="291" mass="30955">MDNISTLILAGALFIIMLGMGLSLKSEDFKRIALYPKGIFVGLTNQLVLLPIVGLLIAVFLNLAPEIAIGIMILSACPGGPTSNLISHLAKGDLALSVTLTALSSLITILTIPFIVNFSLEYFLGAGQIIELNVLQTIAQIFVIVVIPIGIGMLIRKYKATFALKMAKPVRIASGILLALIIVALVVKERANFVSYFEQAGLATLLLNLVTMGLGFISAKAFKLRRQSAVSIAIESGIQNGTLAITIAVLLLQNTTYAIAPAVYSLLMFITGFGVIYLSTKSEKNSKESAA</sequence>
<feature type="transmembrane region" description="Helical" evidence="5">
    <location>
        <begin position="94"/>
        <end position="118"/>
    </location>
</feature>
<name>A0ABW2MXH7_9FLAO</name>
<proteinExistence type="predicted"/>
<evidence type="ECO:0000313" key="6">
    <source>
        <dbReference type="EMBL" id="MFC7357456.1"/>
    </source>
</evidence>
<dbReference type="Pfam" id="PF01758">
    <property type="entry name" value="SBF"/>
    <property type="match status" value="1"/>
</dbReference>
<keyword evidence="3 5" id="KW-1133">Transmembrane helix</keyword>
<comment type="subcellular location">
    <subcellularLocation>
        <location evidence="1">Membrane</location>
        <topology evidence="1">Multi-pass membrane protein</topology>
    </subcellularLocation>
</comment>